<accession>A0A2P2MEL9</accession>
<sequence>MTVYPRNLERLPPFKSHLLTETKKGNFVLKR</sequence>
<protein>
    <submittedName>
        <fullName evidence="1">Uncharacterized protein</fullName>
    </submittedName>
</protein>
<evidence type="ECO:0000313" key="1">
    <source>
        <dbReference type="EMBL" id="MBX28688.1"/>
    </source>
</evidence>
<dbReference type="EMBL" id="GGEC01048204">
    <property type="protein sequence ID" value="MBX28688.1"/>
    <property type="molecule type" value="Transcribed_RNA"/>
</dbReference>
<proteinExistence type="predicted"/>
<name>A0A2P2MEL9_RHIMU</name>
<reference evidence="1" key="1">
    <citation type="submission" date="2018-02" db="EMBL/GenBank/DDBJ databases">
        <title>Rhizophora mucronata_Transcriptome.</title>
        <authorList>
            <person name="Meera S.P."/>
            <person name="Sreeshan A."/>
            <person name="Augustine A."/>
        </authorList>
    </citation>
    <scope>NUCLEOTIDE SEQUENCE</scope>
    <source>
        <tissue evidence="1">Leaf</tissue>
    </source>
</reference>
<organism evidence="1">
    <name type="scientific">Rhizophora mucronata</name>
    <name type="common">Asiatic mangrove</name>
    <dbReference type="NCBI Taxonomy" id="61149"/>
    <lineage>
        <taxon>Eukaryota</taxon>
        <taxon>Viridiplantae</taxon>
        <taxon>Streptophyta</taxon>
        <taxon>Embryophyta</taxon>
        <taxon>Tracheophyta</taxon>
        <taxon>Spermatophyta</taxon>
        <taxon>Magnoliopsida</taxon>
        <taxon>eudicotyledons</taxon>
        <taxon>Gunneridae</taxon>
        <taxon>Pentapetalae</taxon>
        <taxon>rosids</taxon>
        <taxon>fabids</taxon>
        <taxon>Malpighiales</taxon>
        <taxon>Rhizophoraceae</taxon>
        <taxon>Rhizophora</taxon>
    </lineage>
</organism>
<dbReference type="AlphaFoldDB" id="A0A2P2MEL9"/>